<feature type="signal peptide" evidence="3">
    <location>
        <begin position="1"/>
        <end position="24"/>
    </location>
</feature>
<keyword evidence="5" id="KW-1185">Reference proteome</keyword>
<keyword evidence="2" id="KW-1133">Transmembrane helix</keyword>
<reference evidence="4" key="1">
    <citation type="submission" date="2023-07" db="EMBL/GenBank/DDBJ databases">
        <authorList>
            <consortium name="CYATHOMIX"/>
        </authorList>
    </citation>
    <scope>NUCLEOTIDE SEQUENCE</scope>
    <source>
        <strain evidence="4">N/A</strain>
    </source>
</reference>
<evidence type="ECO:0000313" key="4">
    <source>
        <dbReference type="EMBL" id="CAJ0603334.1"/>
    </source>
</evidence>
<dbReference type="AlphaFoldDB" id="A0AA36M8I1"/>
<dbReference type="EMBL" id="CATQJL010000305">
    <property type="protein sequence ID" value="CAJ0603334.1"/>
    <property type="molecule type" value="Genomic_DNA"/>
</dbReference>
<keyword evidence="3" id="KW-0732">Signal</keyword>
<keyword evidence="1" id="KW-0175">Coiled coil</keyword>
<sequence>MCVCASLFSSLCRILLLIMSSATAVNNEESTLCNPNNPDDSLCTDEFEIISSDTLDNAAPEHANETVSQWTMQHSINVESLVPLNSLASLLSSTFDETQAKPNIPVENGGDSTAVPTMEHLGSLAAHPTLTTEQHETPVLAGTMDRSLAASTVTEASSYADSEATLENILRSQNETRLMLDKAIISLDSMNKERSEMVAKLASVSDLELEVEKLKSRTTELEKENSMLQKQKEAEMADKLASVNDLELEVQKLRGQVADLEKQNSMLQKQNENEKKVKVLKKSAEIEEKKTSLKTSSLEQNVLQLQQQLHDRGVESDTRAKALIEATNELESAYRKIADLTDSRDKTEFERIKLRDKLDETYALLVAERERVSVTEDQLRSFQSAGGSGFNMSMINEEAVVREMRDKAEYAKLLESELENTRQKLEDVTKDLRTHEEIINVLKEEDMEGRRVIAEKERKINELEEMVRSMGLERAEVNHSETHCWITSCSFPVITAVIIVLLCIVNYFDYLMHFDMYISELLLRK</sequence>
<proteinExistence type="predicted"/>
<evidence type="ECO:0000256" key="3">
    <source>
        <dbReference type="SAM" id="SignalP"/>
    </source>
</evidence>
<accession>A0AA36M8I1</accession>
<dbReference type="Proteomes" id="UP001176961">
    <property type="component" value="Unassembled WGS sequence"/>
</dbReference>
<feature type="transmembrane region" description="Helical" evidence="2">
    <location>
        <begin position="485"/>
        <end position="508"/>
    </location>
</feature>
<protein>
    <submittedName>
        <fullName evidence="4">Uncharacterized protein</fullName>
    </submittedName>
</protein>
<name>A0AA36M8I1_CYLNA</name>
<feature type="coiled-coil region" evidence="1">
    <location>
        <begin position="411"/>
        <end position="473"/>
    </location>
</feature>
<keyword evidence="2" id="KW-0472">Membrane</keyword>
<feature type="coiled-coil region" evidence="1">
    <location>
        <begin position="204"/>
        <end position="277"/>
    </location>
</feature>
<evidence type="ECO:0000313" key="5">
    <source>
        <dbReference type="Proteomes" id="UP001176961"/>
    </source>
</evidence>
<comment type="caution">
    <text evidence="4">The sequence shown here is derived from an EMBL/GenBank/DDBJ whole genome shotgun (WGS) entry which is preliminary data.</text>
</comment>
<gene>
    <name evidence="4" type="ORF">CYNAS_LOCUS15317</name>
</gene>
<organism evidence="4 5">
    <name type="scientific">Cylicocyclus nassatus</name>
    <name type="common">Nematode worm</name>
    <dbReference type="NCBI Taxonomy" id="53992"/>
    <lineage>
        <taxon>Eukaryota</taxon>
        <taxon>Metazoa</taxon>
        <taxon>Ecdysozoa</taxon>
        <taxon>Nematoda</taxon>
        <taxon>Chromadorea</taxon>
        <taxon>Rhabditida</taxon>
        <taxon>Rhabditina</taxon>
        <taxon>Rhabditomorpha</taxon>
        <taxon>Strongyloidea</taxon>
        <taxon>Strongylidae</taxon>
        <taxon>Cylicocyclus</taxon>
    </lineage>
</organism>
<keyword evidence="2" id="KW-0812">Transmembrane</keyword>
<evidence type="ECO:0000256" key="1">
    <source>
        <dbReference type="SAM" id="Coils"/>
    </source>
</evidence>
<evidence type="ECO:0000256" key="2">
    <source>
        <dbReference type="SAM" id="Phobius"/>
    </source>
</evidence>
<feature type="chain" id="PRO_5041413948" evidence="3">
    <location>
        <begin position="25"/>
        <end position="525"/>
    </location>
</feature>